<organism evidence="1">
    <name type="scientific">marine metagenome</name>
    <dbReference type="NCBI Taxonomy" id="408172"/>
    <lineage>
        <taxon>unclassified sequences</taxon>
        <taxon>metagenomes</taxon>
        <taxon>ecological metagenomes</taxon>
    </lineage>
</organism>
<proteinExistence type="predicted"/>
<reference evidence="1" key="1">
    <citation type="submission" date="2018-05" db="EMBL/GenBank/DDBJ databases">
        <authorList>
            <person name="Lanie J.A."/>
            <person name="Ng W.-L."/>
            <person name="Kazmierczak K.M."/>
            <person name="Andrzejewski T.M."/>
            <person name="Davidsen T.M."/>
            <person name="Wayne K.J."/>
            <person name="Tettelin H."/>
            <person name="Glass J.I."/>
            <person name="Rusch D."/>
            <person name="Podicherti R."/>
            <person name="Tsui H.-C.T."/>
            <person name="Winkler M.E."/>
        </authorList>
    </citation>
    <scope>NUCLEOTIDE SEQUENCE</scope>
</reference>
<protein>
    <recommendedName>
        <fullName evidence="2">NIPSNAP domain-containing protein</fullName>
    </recommendedName>
</protein>
<evidence type="ECO:0000313" key="1">
    <source>
        <dbReference type="EMBL" id="SVC44676.1"/>
    </source>
</evidence>
<accession>A0A382M755</accession>
<dbReference type="AlphaFoldDB" id="A0A382M755"/>
<name>A0A382M755_9ZZZZ</name>
<sequence>MMKINRLLSVIVLTGIIFGQYNSDNHVVTTSMYYLKYNPDGSWAELDELMEEEFTKMNQLDKELVSLMVLGHSLTGSFNEVVQVAEWKSIADADKSTVNTGAMRRKARPNDEKRKAFYDKYGKYWTSKHKDLAVEELVTSRIKRNNKRTTENSVVTVQEFYMKPMGQVEGGTAKEREALFDEYHNKVIMKNDKILSRRELRHYWSGSLGGGPAPFVIITEFANTDDMINRNADGAEARRKAWPDEDERKAFFEKRNKYLAWGHKDIAIHSNLVKLNKR</sequence>
<gene>
    <name evidence="1" type="ORF">METZ01_LOCUS297530</name>
</gene>
<evidence type="ECO:0008006" key="2">
    <source>
        <dbReference type="Google" id="ProtNLM"/>
    </source>
</evidence>
<dbReference type="EMBL" id="UINC01091705">
    <property type="protein sequence ID" value="SVC44676.1"/>
    <property type="molecule type" value="Genomic_DNA"/>
</dbReference>